<dbReference type="AlphaFoldDB" id="A0A914QIF7"/>
<evidence type="ECO:0000259" key="1">
    <source>
        <dbReference type="PROSITE" id="PS50835"/>
    </source>
</evidence>
<dbReference type="WBParaSite" id="PDA_v2.g2936.t1">
    <property type="protein sequence ID" value="PDA_v2.g2936.t1"/>
    <property type="gene ID" value="PDA_v2.g2936"/>
</dbReference>
<keyword evidence="2" id="KW-1185">Reference proteome</keyword>
<dbReference type="PROSITE" id="PS50835">
    <property type="entry name" value="IG_LIKE"/>
    <property type="match status" value="1"/>
</dbReference>
<reference evidence="3" key="1">
    <citation type="submission" date="2022-11" db="UniProtKB">
        <authorList>
            <consortium name="WormBaseParasite"/>
        </authorList>
    </citation>
    <scope>IDENTIFICATION</scope>
</reference>
<evidence type="ECO:0000313" key="2">
    <source>
        <dbReference type="Proteomes" id="UP000887578"/>
    </source>
</evidence>
<name>A0A914QIF7_9BILA</name>
<proteinExistence type="predicted"/>
<protein>
    <submittedName>
        <fullName evidence="3">Ig-like domain-containing protein</fullName>
    </submittedName>
</protein>
<sequence length="87" mass="8726">MPVLTSVTSLNSDGCTVLTVTCTGAAGAGVTITWFNNGVQVATSPSELMSNVLSRDITCNSSGEYVLVLTTPGAALQPVTSASCTSP</sequence>
<feature type="domain" description="Ig-like" evidence="1">
    <location>
        <begin position="2"/>
        <end position="87"/>
    </location>
</feature>
<organism evidence="2 3">
    <name type="scientific">Panagrolaimus davidi</name>
    <dbReference type="NCBI Taxonomy" id="227884"/>
    <lineage>
        <taxon>Eukaryota</taxon>
        <taxon>Metazoa</taxon>
        <taxon>Ecdysozoa</taxon>
        <taxon>Nematoda</taxon>
        <taxon>Chromadorea</taxon>
        <taxon>Rhabditida</taxon>
        <taxon>Tylenchina</taxon>
        <taxon>Panagrolaimomorpha</taxon>
        <taxon>Panagrolaimoidea</taxon>
        <taxon>Panagrolaimidae</taxon>
        <taxon>Panagrolaimus</taxon>
    </lineage>
</organism>
<dbReference type="InterPro" id="IPR036179">
    <property type="entry name" value="Ig-like_dom_sf"/>
</dbReference>
<dbReference type="SUPFAM" id="SSF48726">
    <property type="entry name" value="Immunoglobulin"/>
    <property type="match status" value="1"/>
</dbReference>
<dbReference type="InterPro" id="IPR007110">
    <property type="entry name" value="Ig-like_dom"/>
</dbReference>
<accession>A0A914QIF7</accession>
<evidence type="ECO:0000313" key="3">
    <source>
        <dbReference type="WBParaSite" id="PDA_v2.g2936.t1"/>
    </source>
</evidence>
<dbReference type="Proteomes" id="UP000887578">
    <property type="component" value="Unplaced"/>
</dbReference>